<dbReference type="CDD" id="cd23767">
    <property type="entry name" value="IQCD"/>
    <property type="match status" value="1"/>
</dbReference>
<keyword evidence="2 3" id="KW-0040">ANK repeat</keyword>
<keyword evidence="6" id="KW-1185">Reference proteome</keyword>
<reference evidence="5" key="1">
    <citation type="submission" date="2021-03" db="EMBL/GenBank/DDBJ databases">
        <authorList>
            <person name="Bekaert M."/>
        </authorList>
    </citation>
    <scope>NUCLEOTIDE SEQUENCE</scope>
</reference>
<evidence type="ECO:0000313" key="6">
    <source>
        <dbReference type="Proteomes" id="UP000683360"/>
    </source>
</evidence>
<dbReference type="GO" id="GO:0045087">
    <property type="term" value="P:innate immune response"/>
    <property type="evidence" value="ECO:0007669"/>
    <property type="project" value="TreeGrafter"/>
</dbReference>
<dbReference type="OrthoDB" id="20872at2759"/>
<dbReference type="InterPro" id="IPR051631">
    <property type="entry name" value="Ankyrin-KH/SAM_domain"/>
</dbReference>
<dbReference type="SUPFAM" id="SSF48403">
    <property type="entry name" value="Ankyrin repeat"/>
    <property type="match status" value="2"/>
</dbReference>
<dbReference type="SMART" id="SM00248">
    <property type="entry name" value="ANK"/>
    <property type="match status" value="14"/>
</dbReference>
<feature type="region of interest" description="Disordered" evidence="4">
    <location>
        <begin position="577"/>
        <end position="601"/>
    </location>
</feature>
<feature type="repeat" description="ANK" evidence="3">
    <location>
        <begin position="440"/>
        <end position="472"/>
    </location>
</feature>
<evidence type="ECO:0000256" key="2">
    <source>
        <dbReference type="ARBA" id="ARBA00023043"/>
    </source>
</evidence>
<feature type="repeat" description="ANK" evidence="3">
    <location>
        <begin position="81"/>
        <end position="113"/>
    </location>
</feature>
<name>A0A8S3QLQ2_MYTED</name>
<evidence type="ECO:0000313" key="5">
    <source>
        <dbReference type="EMBL" id="CAG2197449.1"/>
    </source>
</evidence>
<dbReference type="EMBL" id="CAJPWZ010000648">
    <property type="protein sequence ID" value="CAG2197449.1"/>
    <property type="molecule type" value="Genomic_DNA"/>
</dbReference>
<feature type="repeat" description="ANK" evidence="3">
    <location>
        <begin position="114"/>
        <end position="146"/>
    </location>
</feature>
<feature type="repeat" description="ANK" evidence="3">
    <location>
        <begin position="341"/>
        <end position="373"/>
    </location>
</feature>
<proteinExistence type="predicted"/>
<organism evidence="5 6">
    <name type="scientific">Mytilus edulis</name>
    <name type="common">Blue mussel</name>
    <dbReference type="NCBI Taxonomy" id="6550"/>
    <lineage>
        <taxon>Eukaryota</taxon>
        <taxon>Metazoa</taxon>
        <taxon>Spiralia</taxon>
        <taxon>Lophotrochozoa</taxon>
        <taxon>Mollusca</taxon>
        <taxon>Bivalvia</taxon>
        <taxon>Autobranchia</taxon>
        <taxon>Pteriomorphia</taxon>
        <taxon>Mytilida</taxon>
        <taxon>Mytiloidea</taxon>
        <taxon>Mytilidae</taxon>
        <taxon>Mytilinae</taxon>
        <taxon>Mytilus</taxon>
    </lineage>
</organism>
<dbReference type="Pfam" id="PF13637">
    <property type="entry name" value="Ank_4"/>
    <property type="match status" value="1"/>
</dbReference>
<dbReference type="PANTHER" id="PTHR23206">
    <property type="entry name" value="MASK PROTEIN"/>
    <property type="match status" value="1"/>
</dbReference>
<accession>A0A8S3QLQ2</accession>
<dbReference type="InterPro" id="IPR000048">
    <property type="entry name" value="IQ_motif_EF-hand-BS"/>
</dbReference>
<dbReference type="InterPro" id="IPR002110">
    <property type="entry name" value="Ankyrin_rpt"/>
</dbReference>
<feature type="repeat" description="ANK" evidence="3">
    <location>
        <begin position="473"/>
        <end position="505"/>
    </location>
</feature>
<feature type="repeat" description="ANK" evidence="3">
    <location>
        <begin position="407"/>
        <end position="439"/>
    </location>
</feature>
<dbReference type="PROSITE" id="PS50088">
    <property type="entry name" value="ANK_REPEAT"/>
    <property type="match status" value="10"/>
</dbReference>
<dbReference type="PRINTS" id="PR01415">
    <property type="entry name" value="ANKYRIN"/>
</dbReference>
<dbReference type="PROSITE" id="PS50096">
    <property type="entry name" value="IQ"/>
    <property type="match status" value="2"/>
</dbReference>
<keyword evidence="1" id="KW-0677">Repeat</keyword>
<dbReference type="Pfam" id="PF00612">
    <property type="entry name" value="IQ"/>
    <property type="match status" value="1"/>
</dbReference>
<dbReference type="PROSITE" id="PS50297">
    <property type="entry name" value="ANK_REP_REGION"/>
    <property type="match status" value="10"/>
</dbReference>
<feature type="repeat" description="ANK" evidence="3">
    <location>
        <begin position="374"/>
        <end position="406"/>
    </location>
</feature>
<feature type="repeat" description="ANK" evidence="3">
    <location>
        <begin position="242"/>
        <end position="274"/>
    </location>
</feature>
<dbReference type="Gene3D" id="1.25.40.20">
    <property type="entry name" value="Ankyrin repeat-containing domain"/>
    <property type="match status" value="2"/>
</dbReference>
<sequence>MGDNIVTDTQVTGNEMTSVMGAEGPGVTQMENGGMDNVAEIAEQELEGVTQMHVAAVNGDKALLAKQIVSSTQELDTGDQFGRTPLMFCVLADRLDCAELLLRAGTQVNRSDKGGRTALHWAAHKGNNRLLKLLLSKGADIKQKDNEGQTVLHLCTRHKSTKCMNLLLRQLSPGEIDDQDKKKRTALHWAASYGNVEHVKLLIKQDSNIGIPDIEAVADGNESIVKVLISVVNSNISALDNMFRTPLHWAAVLGHSGIVSLLLDNGGDYASADANGATPLHYAAQNNHSDTVAVFLTYKIVVDEPDVEGRSAFMWAGGKGADDVVTVFLRSDVDIQQVDKNGGTALHAAALSGHASTVKILLDHGALIDAPDLLKHTPLFRACEMGHTDVVQTLIDYGARVDVLDHDGRSSLHWAALGGHAYICQTLIKYGVDPNFRDHNGRTPLQCAAYGGYVNCMSVLMEHKADPNDQDNEGMTALHWSCSKGHLDAVKLLMEYRAFPNHMEFTEDRYTPLDYALMGEHHDVAQYMIEQGALSITGIQDIAALKIQSAFRGFRVRKTFTERKRLLMKHEQLKKEAARKRAVEETRKKEDTKHKEEVEERQRPAYVDKTLVTVTHEPKTEQVFAMSYISAKKKREKEVSEQEKLLRSHEGVKNAKSIERQRQKNFRLKQKAAFRIQKAWKKYKMRQFGILTVAKQSIHQLQTQTGAEEFQKQIAALTIQLAWRKYYRRKLLRSLTPNRRQLHLWDPEVIAMKQKALVKQIYGEAPPVPFWHPAPKKPARPYWSKWVPSAAALSYNFAVDRYHPLVSKKGFLPSPFIDPQGYPKNFDWNPLEDEDLANNLRSVRVPNTTQSRSRQYSYNISRGGNGYRSSSFV</sequence>
<evidence type="ECO:0000256" key="1">
    <source>
        <dbReference type="ARBA" id="ARBA00022737"/>
    </source>
</evidence>
<feature type="repeat" description="ANK" evidence="3">
    <location>
        <begin position="182"/>
        <end position="214"/>
    </location>
</feature>
<dbReference type="InterPro" id="IPR036770">
    <property type="entry name" value="Ankyrin_rpt-contain_sf"/>
</dbReference>
<evidence type="ECO:0000256" key="3">
    <source>
        <dbReference type="PROSITE-ProRule" id="PRU00023"/>
    </source>
</evidence>
<protein>
    <submittedName>
        <fullName evidence="5">INVS</fullName>
    </submittedName>
</protein>
<feature type="repeat" description="ANK" evidence="3">
    <location>
        <begin position="275"/>
        <end position="307"/>
    </location>
</feature>
<dbReference type="Pfam" id="PF00023">
    <property type="entry name" value="Ank"/>
    <property type="match status" value="1"/>
</dbReference>
<dbReference type="Proteomes" id="UP000683360">
    <property type="component" value="Unassembled WGS sequence"/>
</dbReference>
<comment type="caution">
    <text evidence="5">The sequence shown here is derived from an EMBL/GenBank/DDBJ whole genome shotgun (WGS) entry which is preliminary data.</text>
</comment>
<dbReference type="AlphaFoldDB" id="A0A8S3QLQ2"/>
<gene>
    <name evidence="5" type="ORF">MEDL_12279</name>
</gene>
<dbReference type="PANTHER" id="PTHR23206:SF7">
    <property type="entry name" value="PROTEIN KINASE DOMAIN-CONTAINING PROTEIN"/>
    <property type="match status" value="1"/>
</dbReference>
<evidence type="ECO:0000256" key="4">
    <source>
        <dbReference type="SAM" id="MobiDB-lite"/>
    </source>
</evidence>
<dbReference type="Pfam" id="PF12796">
    <property type="entry name" value="Ank_2"/>
    <property type="match status" value="4"/>
</dbReference>
<dbReference type="SMART" id="SM00015">
    <property type="entry name" value="IQ"/>
    <property type="match status" value="1"/>
</dbReference>
<dbReference type="GO" id="GO:0005737">
    <property type="term" value="C:cytoplasm"/>
    <property type="evidence" value="ECO:0007669"/>
    <property type="project" value="TreeGrafter"/>
</dbReference>
<feature type="region of interest" description="Disordered" evidence="4">
    <location>
        <begin position="847"/>
        <end position="873"/>
    </location>
</feature>